<name>A0ABP7HMF6_9ACTN</name>
<sequence>MHFRLAETPVPSGGTDAADAACRCPACHRFWIDPEEGGNLSGGQQTFAATLHNLSPSHPAS</sequence>
<protein>
    <submittedName>
        <fullName evidence="1">Uncharacterized protein</fullName>
    </submittedName>
</protein>
<reference evidence="2" key="1">
    <citation type="journal article" date="2019" name="Int. J. Syst. Evol. Microbiol.">
        <title>The Global Catalogue of Microorganisms (GCM) 10K type strain sequencing project: providing services to taxonomists for standard genome sequencing and annotation.</title>
        <authorList>
            <consortium name="The Broad Institute Genomics Platform"/>
            <consortium name="The Broad Institute Genome Sequencing Center for Infectious Disease"/>
            <person name="Wu L."/>
            <person name="Ma J."/>
        </authorList>
    </citation>
    <scope>NUCLEOTIDE SEQUENCE [LARGE SCALE GENOMIC DNA]</scope>
    <source>
        <strain evidence="2">JCM 16908</strain>
    </source>
</reference>
<gene>
    <name evidence="1" type="ORF">GCM10022226_09620</name>
</gene>
<evidence type="ECO:0000313" key="2">
    <source>
        <dbReference type="Proteomes" id="UP001500888"/>
    </source>
</evidence>
<organism evidence="1 2">
    <name type="scientific">Sphaerisporangium flaviroseum</name>
    <dbReference type="NCBI Taxonomy" id="509199"/>
    <lineage>
        <taxon>Bacteria</taxon>
        <taxon>Bacillati</taxon>
        <taxon>Actinomycetota</taxon>
        <taxon>Actinomycetes</taxon>
        <taxon>Streptosporangiales</taxon>
        <taxon>Streptosporangiaceae</taxon>
        <taxon>Sphaerisporangium</taxon>
    </lineage>
</organism>
<evidence type="ECO:0000313" key="1">
    <source>
        <dbReference type="EMBL" id="GAA3792425.1"/>
    </source>
</evidence>
<keyword evidence="2" id="KW-1185">Reference proteome</keyword>
<dbReference type="EMBL" id="BAAAZR010000001">
    <property type="protein sequence ID" value="GAA3792425.1"/>
    <property type="molecule type" value="Genomic_DNA"/>
</dbReference>
<accession>A0ABP7HMF6</accession>
<dbReference type="Proteomes" id="UP001500888">
    <property type="component" value="Unassembled WGS sequence"/>
</dbReference>
<proteinExistence type="predicted"/>
<comment type="caution">
    <text evidence="1">The sequence shown here is derived from an EMBL/GenBank/DDBJ whole genome shotgun (WGS) entry which is preliminary data.</text>
</comment>